<dbReference type="PROSITE" id="PS01124">
    <property type="entry name" value="HTH_ARAC_FAMILY_2"/>
    <property type="match status" value="1"/>
</dbReference>
<dbReference type="InterPro" id="IPR009057">
    <property type="entry name" value="Homeodomain-like_sf"/>
</dbReference>
<evidence type="ECO:0000313" key="6">
    <source>
        <dbReference type="Proteomes" id="UP000292884"/>
    </source>
</evidence>
<dbReference type="PROSITE" id="PS00041">
    <property type="entry name" value="HTH_ARAC_FAMILY_1"/>
    <property type="match status" value="1"/>
</dbReference>
<dbReference type="GO" id="GO:0003700">
    <property type="term" value="F:DNA-binding transcription factor activity"/>
    <property type="evidence" value="ECO:0007669"/>
    <property type="project" value="InterPro"/>
</dbReference>
<proteinExistence type="predicted"/>
<dbReference type="EMBL" id="SJSK01000005">
    <property type="protein sequence ID" value="TCC88761.1"/>
    <property type="molecule type" value="Genomic_DNA"/>
</dbReference>
<dbReference type="SMART" id="SM00342">
    <property type="entry name" value="HTH_ARAC"/>
    <property type="match status" value="1"/>
</dbReference>
<dbReference type="RefSeq" id="WP_131554815.1">
    <property type="nucleotide sequence ID" value="NZ_SJSK01000005.1"/>
</dbReference>
<feature type="domain" description="HTH araC/xylS-type" evidence="4">
    <location>
        <begin position="178"/>
        <end position="276"/>
    </location>
</feature>
<dbReference type="InterPro" id="IPR011051">
    <property type="entry name" value="RmlC_Cupin_sf"/>
</dbReference>
<sequence length="285" mass="32466">MKPLVQKLPLSDQASFVARKYTSPFFETAWHQHEEYELVLQLDGKGMCFIGNYIGEFNAGDIFFLGSNVPHEFKKDDDIETCSALVIHFKPDFLGKDFLALPEFSEIKILLADAVLGIKFKGIINKQLNSLMTTLSSATGFERITLLCQCMLLMSRVNEKATLSTITESNQFSNHKINNVFEYTILNFRNQISLKTIADIANLSIPAFCRYFKRKTKKTYIEFVNEMKIGYACQSLIDSEETILQISYASGFNTIANFNKQFLKVKGIKPSVYRKNLRPIVLEAV</sequence>
<dbReference type="InterPro" id="IPR014710">
    <property type="entry name" value="RmlC-like_jellyroll"/>
</dbReference>
<dbReference type="GO" id="GO:0043565">
    <property type="term" value="F:sequence-specific DNA binding"/>
    <property type="evidence" value="ECO:0007669"/>
    <property type="project" value="InterPro"/>
</dbReference>
<keyword evidence="2" id="KW-0238">DNA-binding</keyword>
<dbReference type="InterPro" id="IPR018060">
    <property type="entry name" value="HTH_AraC"/>
</dbReference>
<reference evidence="5 6" key="1">
    <citation type="submission" date="2019-02" db="EMBL/GenBank/DDBJ databases">
        <title>Pedobacter sp. RP-1-13 sp. nov., isolated from Arctic soil.</title>
        <authorList>
            <person name="Dahal R.H."/>
        </authorList>
    </citation>
    <scope>NUCLEOTIDE SEQUENCE [LARGE SCALE GENOMIC DNA]</scope>
    <source>
        <strain evidence="5 6">RP-1-13</strain>
    </source>
</reference>
<accession>A0A4R0MPJ6</accession>
<dbReference type="SUPFAM" id="SSF51182">
    <property type="entry name" value="RmlC-like cupins"/>
    <property type="match status" value="1"/>
</dbReference>
<dbReference type="Gene3D" id="2.60.120.10">
    <property type="entry name" value="Jelly Rolls"/>
    <property type="match status" value="1"/>
</dbReference>
<dbReference type="Gene3D" id="1.10.10.60">
    <property type="entry name" value="Homeodomain-like"/>
    <property type="match status" value="2"/>
</dbReference>
<dbReference type="InterPro" id="IPR018062">
    <property type="entry name" value="HTH_AraC-typ_CS"/>
</dbReference>
<gene>
    <name evidence="5" type="ORF">EZ428_19205</name>
</gene>
<evidence type="ECO:0000256" key="1">
    <source>
        <dbReference type="ARBA" id="ARBA00023015"/>
    </source>
</evidence>
<dbReference type="InterPro" id="IPR003313">
    <property type="entry name" value="AraC-bd"/>
</dbReference>
<dbReference type="Proteomes" id="UP000292884">
    <property type="component" value="Unassembled WGS sequence"/>
</dbReference>
<keyword evidence="1" id="KW-0805">Transcription regulation</keyword>
<dbReference type="Pfam" id="PF02311">
    <property type="entry name" value="AraC_binding"/>
    <property type="match status" value="1"/>
</dbReference>
<evidence type="ECO:0000259" key="4">
    <source>
        <dbReference type="PROSITE" id="PS01124"/>
    </source>
</evidence>
<keyword evidence="3" id="KW-0804">Transcription</keyword>
<evidence type="ECO:0000256" key="2">
    <source>
        <dbReference type="ARBA" id="ARBA00023125"/>
    </source>
</evidence>
<dbReference type="PANTHER" id="PTHR43280">
    <property type="entry name" value="ARAC-FAMILY TRANSCRIPTIONAL REGULATOR"/>
    <property type="match status" value="1"/>
</dbReference>
<protein>
    <submittedName>
        <fullName evidence="5">AraC family transcriptional regulator</fullName>
    </submittedName>
</protein>
<dbReference type="AlphaFoldDB" id="A0A4R0MPJ6"/>
<dbReference type="Pfam" id="PF12833">
    <property type="entry name" value="HTH_18"/>
    <property type="match status" value="1"/>
</dbReference>
<evidence type="ECO:0000256" key="3">
    <source>
        <dbReference type="ARBA" id="ARBA00023163"/>
    </source>
</evidence>
<keyword evidence="6" id="KW-1185">Reference proteome</keyword>
<comment type="caution">
    <text evidence="5">The sequence shown here is derived from an EMBL/GenBank/DDBJ whole genome shotgun (WGS) entry which is preliminary data.</text>
</comment>
<organism evidence="5 6">
    <name type="scientific">Pedobacter frigiditerrae</name>
    <dbReference type="NCBI Taxonomy" id="2530452"/>
    <lineage>
        <taxon>Bacteria</taxon>
        <taxon>Pseudomonadati</taxon>
        <taxon>Bacteroidota</taxon>
        <taxon>Sphingobacteriia</taxon>
        <taxon>Sphingobacteriales</taxon>
        <taxon>Sphingobacteriaceae</taxon>
        <taxon>Pedobacter</taxon>
    </lineage>
</organism>
<dbReference type="PANTHER" id="PTHR43280:SF27">
    <property type="entry name" value="TRANSCRIPTIONAL REGULATOR MTLR"/>
    <property type="match status" value="1"/>
</dbReference>
<dbReference type="OrthoDB" id="9787988at2"/>
<name>A0A4R0MPJ6_9SPHI</name>
<dbReference type="SUPFAM" id="SSF46689">
    <property type="entry name" value="Homeodomain-like"/>
    <property type="match status" value="2"/>
</dbReference>
<evidence type="ECO:0000313" key="5">
    <source>
        <dbReference type="EMBL" id="TCC88761.1"/>
    </source>
</evidence>